<dbReference type="InterPro" id="IPR003769">
    <property type="entry name" value="ClpS_core"/>
</dbReference>
<dbReference type="Pfam" id="PF02617">
    <property type="entry name" value="ClpS"/>
    <property type="match status" value="1"/>
</dbReference>
<gene>
    <name evidence="3" type="ORF">STAS_28978</name>
</gene>
<dbReference type="SUPFAM" id="SSF54736">
    <property type="entry name" value="ClpS-like"/>
    <property type="match status" value="1"/>
</dbReference>
<comment type="similarity">
    <text evidence="1">Belongs to the major facilitator superfamily. Phosphate:H(+) symporter (TC 2.A.1.9) family.</text>
</comment>
<dbReference type="PANTHER" id="PTHR33473">
    <property type="entry name" value="ATP-DEPENDENT CLP PROTEASE ADAPTER PROTEIN CLPS1, CHLOROPLASTIC"/>
    <property type="match status" value="1"/>
</dbReference>
<dbReference type="Proteomes" id="UP000325081">
    <property type="component" value="Unassembled WGS sequence"/>
</dbReference>
<organism evidence="3 4">
    <name type="scientific">Striga asiatica</name>
    <name type="common">Asiatic witchweed</name>
    <name type="synonym">Buchnera asiatica</name>
    <dbReference type="NCBI Taxonomy" id="4170"/>
    <lineage>
        <taxon>Eukaryota</taxon>
        <taxon>Viridiplantae</taxon>
        <taxon>Streptophyta</taxon>
        <taxon>Embryophyta</taxon>
        <taxon>Tracheophyta</taxon>
        <taxon>Spermatophyta</taxon>
        <taxon>Magnoliopsida</taxon>
        <taxon>eudicotyledons</taxon>
        <taxon>Gunneridae</taxon>
        <taxon>Pentapetalae</taxon>
        <taxon>asterids</taxon>
        <taxon>lamiids</taxon>
        <taxon>Lamiales</taxon>
        <taxon>Orobanchaceae</taxon>
        <taxon>Buchnereae</taxon>
        <taxon>Striga</taxon>
    </lineage>
</organism>
<accession>A0A5A7R2F5</accession>
<dbReference type="InterPro" id="IPR036259">
    <property type="entry name" value="MFS_trans_sf"/>
</dbReference>
<protein>
    <submittedName>
        <fullName evidence="3">ATP-dependent Clp protease adapter protein clpS</fullName>
    </submittedName>
</protein>
<dbReference type="EMBL" id="BKCP01009737">
    <property type="protein sequence ID" value="GER51588.1"/>
    <property type="molecule type" value="Genomic_DNA"/>
</dbReference>
<dbReference type="Gene3D" id="1.20.1250.20">
    <property type="entry name" value="MFS general substrate transporter like domains"/>
    <property type="match status" value="1"/>
</dbReference>
<evidence type="ECO:0000313" key="3">
    <source>
        <dbReference type="EMBL" id="GER51588.1"/>
    </source>
</evidence>
<evidence type="ECO:0000313" key="4">
    <source>
        <dbReference type="Proteomes" id="UP000325081"/>
    </source>
</evidence>
<keyword evidence="3" id="KW-0645">Protease</keyword>
<dbReference type="PANTHER" id="PTHR33473:SF17">
    <property type="entry name" value="ATP-DEPENDENT CLP PROTEASE ADAPTER PROTEIN CLPS1, CHLOROPLASTIC"/>
    <property type="match status" value="1"/>
</dbReference>
<reference evidence="4" key="1">
    <citation type="journal article" date="2019" name="Curr. Biol.">
        <title>Genome Sequence of Striga asiatica Provides Insight into the Evolution of Plant Parasitism.</title>
        <authorList>
            <person name="Yoshida S."/>
            <person name="Kim S."/>
            <person name="Wafula E.K."/>
            <person name="Tanskanen J."/>
            <person name="Kim Y.M."/>
            <person name="Honaas L."/>
            <person name="Yang Z."/>
            <person name="Spallek T."/>
            <person name="Conn C.E."/>
            <person name="Ichihashi Y."/>
            <person name="Cheong K."/>
            <person name="Cui S."/>
            <person name="Der J.P."/>
            <person name="Gundlach H."/>
            <person name="Jiao Y."/>
            <person name="Hori C."/>
            <person name="Ishida J.K."/>
            <person name="Kasahara H."/>
            <person name="Kiba T."/>
            <person name="Kim M.S."/>
            <person name="Koo N."/>
            <person name="Laohavisit A."/>
            <person name="Lee Y.H."/>
            <person name="Lumba S."/>
            <person name="McCourt P."/>
            <person name="Mortimer J.C."/>
            <person name="Mutuku J.M."/>
            <person name="Nomura T."/>
            <person name="Sasaki-Sekimoto Y."/>
            <person name="Seto Y."/>
            <person name="Wang Y."/>
            <person name="Wakatake T."/>
            <person name="Sakakibara H."/>
            <person name="Demura T."/>
            <person name="Yamaguchi S."/>
            <person name="Yoneyama K."/>
            <person name="Manabe R.I."/>
            <person name="Nelson D.C."/>
            <person name="Schulman A.H."/>
            <person name="Timko M.P."/>
            <person name="dePamphilis C.W."/>
            <person name="Choi D."/>
            <person name="Shirasu K."/>
        </authorList>
    </citation>
    <scope>NUCLEOTIDE SEQUENCE [LARGE SCALE GENOMIC DNA]</scope>
    <source>
        <strain evidence="4">cv. UVA1</strain>
    </source>
</reference>
<dbReference type="GO" id="GO:0006508">
    <property type="term" value="P:proteolysis"/>
    <property type="evidence" value="ECO:0007669"/>
    <property type="project" value="UniProtKB-KW"/>
</dbReference>
<dbReference type="AlphaFoldDB" id="A0A5A7R2F5"/>
<dbReference type="GO" id="GO:0030163">
    <property type="term" value="P:protein catabolic process"/>
    <property type="evidence" value="ECO:0007669"/>
    <property type="project" value="InterPro"/>
</dbReference>
<dbReference type="Gene3D" id="3.30.1390.10">
    <property type="match status" value="1"/>
</dbReference>
<keyword evidence="4" id="KW-1185">Reference proteome</keyword>
<comment type="caution">
    <text evidence="3">The sequence shown here is derived from an EMBL/GenBank/DDBJ whole genome shotgun (WGS) entry which is preliminary data.</text>
</comment>
<dbReference type="OrthoDB" id="2013930at2759"/>
<dbReference type="HAMAP" id="MF_00302">
    <property type="entry name" value="ClpS"/>
    <property type="match status" value="1"/>
</dbReference>
<keyword evidence="3" id="KW-0378">Hydrolase</keyword>
<dbReference type="GO" id="GO:0008233">
    <property type="term" value="F:peptidase activity"/>
    <property type="evidence" value="ECO:0007669"/>
    <property type="project" value="UniProtKB-KW"/>
</dbReference>
<proteinExistence type="inferred from homology"/>
<name>A0A5A7R2F5_STRAF</name>
<sequence>MMARIISKPLNNFFSFSCGVNIWEPSTFRTYAEHQPSKGFQLKHNLKFGDCCSIKEAEREDGGRTKEILLVPKVKCQLMEKESKGEGFDFDWPPWKNLPQGYELAGRTSIVFVICNTDKVNFSISRIPMSHQSGWNASVAGLVQSTFFCGYIHSLFSGGWIVKSFGGRIQNLVTTHLYNLCCQGALRFTTIWKTGRDIWIWVVVLAACPCCPHLQMIVFNHEQKNIVVFTFLNVDYFQSSLKKTDAHLELLIDHKQWATLNTLMTMQVVGDSKGGGVLDKPIIEKTTPGRESEFDLRKSRKMSPPYRVLLHNDDQNKREYVVQVLMKVIDGMTLDNAVNIMQEAHYNGMSVVIVCGQEDAEEYCMQLRGNGLLSSIEPADGGGCH</sequence>
<feature type="domain" description="Adaptor protein ClpS core" evidence="2">
    <location>
        <begin position="303"/>
        <end position="369"/>
    </location>
</feature>
<evidence type="ECO:0000256" key="1">
    <source>
        <dbReference type="ARBA" id="ARBA00044504"/>
    </source>
</evidence>
<dbReference type="FunFam" id="3.30.1390.10:FF:000006">
    <property type="entry name" value="ATP-dependent Clp protease adapter protein CLPS1, chloroplastic"/>
    <property type="match status" value="1"/>
</dbReference>
<dbReference type="SUPFAM" id="SSF103473">
    <property type="entry name" value="MFS general substrate transporter"/>
    <property type="match status" value="1"/>
</dbReference>
<dbReference type="InterPro" id="IPR022935">
    <property type="entry name" value="ClpS"/>
</dbReference>
<evidence type="ECO:0000259" key="2">
    <source>
        <dbReference type="Pfam" id="PF02617"/>
    </source>
</evidence>
<dbReference type="InterPro" id="IPR014719">
    <property type="entry name" value="Ribosomal_bL12_C/ClpS-like"/>
</dbReference>